<name>A0ABS5BUQ6_9BACT</name>
<reference evidence="1 2" key="1">
    <citation type="submission" date="2021-04" db="EMBL/GenBank/DDBJ databases">
        <authorList>
            <person name="Ivanova A."/>
        </authorList>
    </citation>
    <scope>NUCLEOTIDE SEQUENCE [LARGE SCALE GENOMIC DNA]</scope>
    <source>
        <strain evidence="1 2">G18</strain>
    </source>
</reference>
<keyword evidence="2" id="KW-1185">Reference proteome</keyword>
<comment type="caution">
    <text evidence="1">The sequence shown here is derived from an EMBL/GenBank/DDBJ whole genome shotgun (WGS) entry which is preliminary data.</text>
</comment>
<dbReference type="Pfam" id="PF13516">
    <property type="entry name" value="LRR_6"/>
    <property type="match status" value="2"/>
</dbReference>
<dbReference type="NCBIfam" id="TIGR02996">
    <property type="entry name" value="rpt_mate_G_obs"/>
    <property type="match status" value="1"/>
</dbReference>
<dbReference type="InterPro" id="IPR011044">
    <property type="entry name" value="Quino_amine_DH_bsu"/>
</dbReference>
<dbReference type="Proteomes" id="UP000676565">
    <property type="component" value="Unassembled WGS sequence"/>
</dbReference>
<proteinExistence type="predicted"/>
<dbReference type="EMBL" id="JAGKQQ010000001">
    <property type="protein sequence ID" value="MBP3957441.1"/>
    <property type="molecule type" value="Genomic_DNA"/>
</dbReference>
<gene>
    <name evidence="1" type="ORF">J8F10_19515</name>
</gene>
<sequence>MWNLIELEPIPGRVRAVSAPDHRQMLVVWTTDGLYGLWFGRAATSLRMGSSADAERAFDTARGVLAWRGAEFSMHGECGAPGTRYGCELPARSPQGDRLAFDPAGRLTGIDAPEDARVAITDAPRAGKWAAIGFSADGRYLLVADEWDVRLFRYAPPKGRPVRAHSVDQLALVRAIATEPNDDTPRLVYADWLQENAQPERAEFIRLQCAHARQLRAGKFFAGAEREQELLARFGDVWQAEYPVIRGVTWSGFWRGFPGVTVLNAGTLARNAKAIWDAAPVESVVVQKMDLKSATALAKCPFLDRLRVLEFRNYRADSAPLHALVGGAALSGLWWLAFGGNTRLDAPVLEVVASSDALRNLEILTLRWCSISDAGALALVASSHMNNLRELDLTGNAFTADVPSALRKRFPGVHF</sequence>
<dbReference type="SUPFAM" id="SSF50969">
    <property type="entry name" value="YVTN repeat-like/Quinoprotein amine dehydrogenase"/>
    <property type="match status" value="1"/>
</dbReference>
<dbReference type="Gene3D" id="3.80.10.10">
    <property type="entry name" value="Ribonuclease Inhibitor"/>
    <property type="match status" value="1"/>
</dbReference>
<dbReference type="InterPro" id="IPR001611">
    <property type="entry name" value="Leu-rich_rpt"/>
</dbReference>
<evidence type="ECO:0000313" key="2">
    <source>
        <dbReference type="Proteomes" id="UP000676565"/>
    </source>
</evidence>
<organism evidence="1 2">
    <name type="scientific">Gemmata palustris</name>
    <dbReference type="NCBI Taxonomy" id="2822762"/>
    <lineage>
        <taxon>Bacteria</taxon>
        <taxon>Pseudomonadati</taxon>
        <taxon>Planctomycetota</taxon>
        <taxon>Planctomycetia</taxon>
        <taxon>Gemmatales</taxon>
        <taxon>Gemmataceae</taxon>
        <taxon>Gemmata</taxon>
    </lineage>
</organism>
<protein>
    <submittedName>
        <fullName evidence="1">TIGR02996 domain-containing protein</fullName>
    </submittedName>
</protein>
<dbReference type="RefSeq" id="WP_210656491.1">
    <property type="nucleotide sequence ID" value="NZ_JAGKQQ010000001.1"/>
</dbReference>
<evidence type="ECO:0000313" key="1">
    <source>
        <dbReference type="EMBL" id="MBP3957441.1"/>
    </source>
</evidence>
<accession>A0ABS5BUQ6</accession>
<dbReference type="SUPFAM" id="SSF52047">
    <property type="entry name" value="RNI-like"/>
    <property type="match status" value="1"/>
</dbReference>
<dbReference type="InterPro" id="IPR014338">
    <property type="entry name" value="CHP02996_rpt-companion-dom"/>
</dbReference>
<dbReference type="InterPro" id="IPR032675">
    <property type="entry name" value="LRR_dom_sf"/>
</dbReference>